<gene>
    <name evidence="7" type="ORF">FZ040_10365</name>
</gene>
<evidence type="ECO:0000256" key="1">
    <source>
        <dbReference type="ARBA" id="ARBA00004141"/>
    </source>
</evidence>
<reference evidence="7 8" key="1">
    <citation type="submission" date="2019-08" db="EMBL/GenBank/DDBJ databases">
        <title>Selenomonas sp. mPRGC5 and Selenomonas sp. mPRGC8 isolated from ruminal fluid of dairy goat (Capra hircus).</title>
        <authorList>
            <person name="Poothong S."/>
            <person name="Nuengjamnong C."/>
            <person name="Tanasupawat S."/>
        </authorList>
    </citation>
    <scope>NUCLEOTIDE SEQUENCE [LARGE SCALE GENOMIC DNA]</scope>
    <source>
        <strain evidence="8">mPRGC5</strain>
    </source>
</reference>
<feature type="transmembrane region" description="Helical" evidence="6">
    <location>
        <begin position="12"/>
        <end position="29"/>
    </location>
</feature>
<accession>A0A5D6W2W2</accession>
<feature type="transmembrane region" description="Helical" evidence="6">
    <location>
        <begin position="231"/>
        <end position="250"/>
    </location>
</feature>
<dbReference type="SUPFAM" id="SSF161070">
    <property type="entry name" value="SNF-like"/>
    <property type="match status" value="1"/>
</dbReference>
<dbReference type="InterPro" id="IPR000175">
    <property type="entry name" value="Na/ntran_symport"/>
</dbReference>
<evidence type="ECO:0000256" key="4">
    <source>
        <dbReference type="ARBA" id="ARBA00022989"/>
    </source>
</evidence>
<feature type="transmembrane region" description="Helical" evidence="6">
    <location>
        <begin position="85"/>
        <end position="110"/>
    </location>
</feature>
<dbReference type="OrthoDB" id="9762833at2"/>
<dbReference type="CDD" id="cd10336">
    <property type="entry name" value="SLC6sbd_Tyt1-Like"/>
    <property type="match status" value="1"/>
</dbReference>
<dbReference type="PANTHER" id="PTHR42948:SF1">
    <property type="entry name" value="TRANSPORTER"/>
    <property type="match status" value="1"/>
</dbReference>
<comment type="caution">
    <text evidence="7">The sequence shown here is derived from an EMBL/GenBank/DDBJ whole genome shotgun (WGS) entry which is preliminary data.</text>
</comment>
<keyword evidence="3 6" id="KW-0812">Transmembrane</keyword>
<dbReference type="InterPro" id="IPR037272">
    <property type="entry name" value="SNS_sf"/>
</dbReference>
<dbReference type="PROSITE" id="PS50267">
    <property type="entry name" value="NA_NEUROTRAN_SYMP_3"/>
    <property type="match status" value="1"/>
</dbReference>
<comment type="subcellular location">
    <subcellularLocation>
        <location evidence="1">Membrane</location>
        <topology evidence="1">Multi-pass membrane protein</topology>
    </subcellularLocation>
</comment>
<sequence length="463" mass="50601">MHENSSSFSGQMGFVLAAAGSAVGVGNLWRFPYLTAKDGGGLFLLIYLILVMTFGYVLLSSDLAIGRRTQKNSIRAYQSMDPRAWFLGVLTFLVPVLIMTYYAVIGGWILKYAVAFVTGQAGAAAADAYFVSFITNPWEAGLYAVLFMLLTAVIVYRGVEKGIEKCSRLMMPVLLVAIILIAGYSLSLSYTDADGVTRTGLQGLGVYMMPDFAQLTLGKFLQILLDAMSQIFFSLSVSMGIMITYGCYVRKDVNLNQSVSQICLFDTFVGLLAGMMIIPSIFVFSGMEGMAAGPKLMFVSLPKVFASMGAVGPFIGMAFFIMAGFAALTSCISVLEAITANCMEIFRARRETVTRVLGIVYTVISVVIALGYSVFYLEVGLPNGTTGQLLDIMDYISNSCMMPVISLCSAVLIGWIVKPDWIIEEMERDGSVMPRKWLYRFIIRYVAPVIMLILCLQAFGILL</sequence>
<dbReference type="PANTHER" id="PTHR42948">
    <property type="entry name" value="TRANSPORTER"/>
    <property type="match status" value="1"/>
</dbReference>
<protein>
    <submittedName>
        <fullName evidence="7">Sodium-dependent transporter</fullName>
    </submittedName>
</protein>
<feature type="transmembrane region" description="Helical" evidence="6">
    <location>
        <begin position="356"/>
        <end position="375"/>
    </location>
</feature>
<evidence type="ECO:0000256" key="3">
    <source>
        <dbReference type="ARBA" id="ARBA00022692"/>
    </source>
</evidence>
<dbReference type="AlphaFoldDB" id="A0A5D6W2W2"/>
<evidence type="ECO:0000256" key="6">
    <source>
        <dbReference type="SAM" id="Phobius"/>
    </source>
</evidence>
<name>A0A5D6W2W2_9FIRM</name>
<feature type="transmembrane region" description="Helical" evidence="6">
    <location>
        <begin position="437"/>
        <end position="462"/>
    </location>
</feature>
<feature type="transmembrane region" description="Helical" evidence="6">
    <location>
        <begin position="262"/>
        <end position="284"/>
    </location>
</feature>
<proteinExistence type="predicted"/>
<keyword evidence="5 6" id="KW-0472">Membrane</keyword>
<feature type="transmembrane region" description="Helical" evidence="6">
    <location>
        <begin position="171"/>
        <end position="190"/>
    </location>
</feature>
<keyword evidence="4 6" id="KW-1133">Transmembrane helix</keyword>
<evidence type="ECO:0000313" key="8">
    <source>
        <dbReference type="Proteomes" id="UP000323646"/>
    </source>
</evidence>
<dbReference type="InterPro" id="IPR047218">
    <property type="entry name" value="YocR/YhdH-like"/>
</dbReference>
<feature type="transmembrane region" description="Helical" evidence="6">
    <location>
        <begin position="140"/>
        <end position="159"/>
    </location>
</feature>
<evidence type="ECO:0000313" key="7">
    <source>
        <dbReference type="EMBL" id="TYZ21409.1"/>
    </source>
</evidence>
<dbReference type="GO" id="GO:0016020">
    <property type="term" value="C:membrane"/>
    <property type="evidence" value="ECO:0007669"/>
    <property type="project" value="UniProtKB-SubCell"/>
</dbReference>
<dbReference type="Proteomes" id="UP000323646">
    <property type="component" value="Unassembled WGS sequence"/>
</dbReference>
<evidence type="ECO:0000256" key="2">
    <source>
        <dbReference type="ARBA" id="ARBA00022448"/>
    </source>
</evidence>
<organism evidence="7 8">
    <name type="scientific">Selenomonas ruminis</name>
    <dbReference type="NCBI Taxonomy" id="2593411"/>
    <lineage>
        <taxon>Bacteria</taxon>
        <taxon>Bacillati</taxon>
        <taxon>Bacillota</taxon>
        <taxon>Negativicutes</taxon>
        <taxon>Selenomonadales</taxon>
        <taxon>Selenomonadaceae</taxon>
        <taxon>Selenomonas</taxon>
    </lineage>
</organism>
<keyword evidence="2" id="KW-0813">Transport</keyword>
<dbReference type="NCBIfam" id="NF037979">
    <property type="entry name" value="Na_transp"/>
    <property type="match status" value="1"/>
</dbReference>
<dbReference type="PRINTS" id="PR00176">
    <property type="entry name" value="NANEUSMPORT"/>
</dbReference>
<feature type="transmembrane region" description="Helical" evidence="6">
    <location>
        <begin position="304"/>
        <end position="335"/>
    </location>
</feature>
<keyword evidence="8" id="KW-1185">Reference proteome</keyword>
<feature type="transmembrane region" description="Helical" evidence="6">
    <location>
        <begin position="41"/>
        <end position="65"/>
    </location>
</feature>
<dbReference type="RefSeq" id="WP_149171918.1">
    <property type="nucleotide sequence ID" value="NZ_VTOY01000009.1"/>
</dbReference>
<evidence type="ECO:0000256" key="5">
    <source>
        <dbReference type="ARBA" id="ARBA00023136"/>
    </source>
</evidence>
<dbReference type="EMBL" id="VTOY01000009">
    <property type="protein sequence ID" value="TYZ21409.1"/>
    <property type="molecule type" value="Genomic_DNA"/>
</dbReference>
<feature type="transmembrane region" description="Helical" evidence="6">
    <location>
        <begin position="395"/>
        <end position="417"/>
    </location>
</feature>
<dbReference type="Pfam" id="PF00209">
    <property type="entry name" value="SNF"/>
    <property type="match status" value="2"/>
</dbReference>